<comment type="caution">
    <text evidence="3">The sequence shown here is derived from an EMBL/GenBank/DDBJ whole genome shotgun (WGS) entry which is preliminary data.</text>
</comment>
<dbReference type="AlphaFoldDB" id="A0A7Z0D689"/>
<feature type="domain" description="Putative regulatory protein FmdB zinc ribbon" evidence="2">
    <location>
        <begin position="5"/>
        <end position="45"/>
    </location>
</feature>
<feature type="region of interest" description="Disordered" evidence="1">
    <location>
        <begin position="77"/>
        <end position="99"/>
    </location>
</feature>
<name>A0A7Z0D689_9ACTN</name>
<evidence type="ECO:0000313" key="3">
    <source>
        <dbReference type="EMBL" id="NYI69686.1"/>
    </source>
</evidence>
<evidence type="ECO:0000256" key="1">
    <source>
        <dbReference type="SAM" id="MobiDB-lite"/>
    </source>
</evidence>
<dbReference type="Pfam" id="PF09723">
    <property type="entry name" value="Zn_ribbon_8"/>
    <property type="match status" value="1"/>
</dbReference>
<organism evidence="3 4">
    <name type="scientific">Naumannella cuiyingiana</name>
    <dbReference type="NCBI Taxonomy" id="1347891"/>
    <lineage>
        <taxon>Bacteria</taxon>
        <taxon>Bacillati</taxon>
        <taxon>Actinomycetota</taxon>
        <taxon>Actinomycetes</taxon>
        <taxon>Propionibacteriales</taxon>
        <taxon>Propionibacteriaceae</taxon>
        <taxon>Naumannella</taxon>
    </lineage>
</organism>
<dbReference type="NCBIfam" id="TIGR02605">
    <property type="entry name" value="CxxC_CxxC_SSSS"/>
    <property type="match status" value="1"/>
</dbReference>
<dbReference type="Proteomes" id="UP000527616">
    <property type="component" value="Unassembled WGS sequence"/>
</dbReference>
<dbReference type="InterPro" id="IPR013429">
    <property type="entry name" value="Regulatory_FmdB_Zinc_ribbon"/>
</dbReference>
<sequence>MEDPMATYEFTCRRCGGFDLSLPMSQAAARARCPRCGNEARRRYTAPALRTISAGLSRAADLADGSAERPRVVRAIPPAVTAPGPMGPAHPLQARLPRS</sequence>
<accession>A0A7Z0D689</accession>
<evidence type="ECO:0000259" key="2">
    <source>
        <dbReference type="SMART" id="SM00834"/>
    </source>
</evidence>
<gene>
    <name evidence="3" type="ORF">GGQ54_000246</name>
</gene>
<evidence type="ECO:0000313" key="4">
    <source>
        <dbReference type="Proteomes" id="UP000527616"/>
    </source>
</evidence>
<protein>
    <submittedName>
        <fullName evidence="3">Putative FmdB family regulatory protein</fullName>
    </submittedName>
</protein>
<keyword evidence="4" id="KW-1185">Reference proteome</keyword>
<dbReference type="SMART" id="SM00834">
    <property type="entry name" value="CxxC_CXXC_SSSS"/>
    <property type="match status" value="1"/>
</dbReference>
<reference evidence="3 4" key="1">
    <citation type="submission" date="2020-07" db="EMBL/GenBank/DDBJ databases">
        <title>Sequencing the genomes of 1000 actinobacteria strains.</title>
        <authorList>
            <person name="Klenk H.-P."/>
        </authorList>
    </citation>
    <scope>NUCLEOTIDE SEQUENCE [LARGE SCALE GENOMIC DNA]</scope>
    <source>
        <strain evidence="3 4">DSM 103164</strain>
    </source>
</reference>
<proteinExistence type="predicted"/>
<dbReference type="EMBL" id="JACBZS010000001">
    <property type="protein sequence ID" value="NYI69686.1"/>
    <property type="molecule type" value="Genomic_DNA"/>
</dbReference>